<keyword evidence="2" id="KW-1185">Reference proteome</keyword>
<dbReference type="EMBL" id="VSRR010142528">
    <property type="protein sequence ID" value="MPD04744.1"/>
    <property type="molecule type" value="Genomic_DNA"/>
</dbReference>
<sequence length="101" mass="10951">MKPKFRHEECDIPPVSPSNTLKIKCKIVHLVVSNKMPLQYYASSMSSAPFPSSSYTTPSPLIALQCCLHQHILIHSSAGHIPLGPTTPAHIAAQSSHPPCL</sequence>
<comment type="caution">
    <text evidence="1">The sequence shown here is derived from an EMBL/GenBank/DDBJ whole genome shotgun (WGS) entry which is preliminary data.</text>
</comment>
<gene>
    <name evidence="1" type="ORF">E2C01_100449</name>
</gene>
<dbReference type="Proteomes" id="UP000324222">
    <property type="component" value="Unassembled WGS sequence"/>
</dbReference>
<evidence type="ECO:0000313" key="1">
    <source>
        <dbReference type="EMBL" id="MPD04744.1"/>
    </source>
</evidence>
<organism evidence="1 2">
    <name type="scientific">Portunus trituberculatus</name>
    <name type="common">Swimming crab</name>
    <name type="synonym">Neptunus trituberculatus</name>
    <dbReference type="NCBI Taxonomy" id="210409"/>
    <lineage>
        <taxon>Eukaryota</taxon>
        <taxon>Metazoa</taxon>
        <taxon>Ecdysozoa</taxon>
        <taxon>Arthropoda</taxon>
        <taxon>Crustacea</taxon>
        <taxon>Multicrustacea</taxon>
        <taxon>Malacostraca</taxon>
        <taxon>Eumalacostraca</taxon>
        <taxon>Eucarida</taxon>
        <taxon>Decapoda</taxon>
        <taxon>Pleocyemata</taxon>
        <taxon>Brachyura</taxon>
        <taxon>Eubrachyura</taxon>
        <taxon>Portunoidea</taxon>
        <taxon>Portunidae</taxon>
        <taxon>Portuninae</taxon>
        <taxon>Portunus</taxon>
    </lineage>
</organism>
<name>A0A5B7KDD4_PORTR</name>
<protein>
    <submittedName>
        <fullName evidence="1">Uncharacterized protein</fullName>
    </submittedName>
</protein>
<dbReference type="AlphaFoldDB" id="A0A5B7KDD4"/>
<accession>A0A5B7KDD4</accession>
<proteinExistence type="predicted"/>
<evidence type="ECO:0000313" key="2">
    <source>
        <dbReference type="Proteomes" id="UP000324222"/>
    </source>
</evidence>
<reference evidence="1 2" key="1">
    <citation type="submission" date="2019-05" db="EMBL/GenBank/DDBJ databases">
        <title>Another draft genome of Portunus trituberculatus and its Hox gene families provides insights of decapod evolution.</title>
        <authorList>
            <person name="Jeong J.-H."/>
            <person name="Song I."/>
            <person name="Kim S."/>
            <person name="Choi T."/>
            <person name="Kim D."/>
            <person name="Ryu S."/>
            <person name="Kim W."/>
        </authorList>
    </citation>
    <scope>NUCLEOTIDE SEQUENCE [LARGE SCALE GENOMIC DNA]</scope>
    <source>
        <tissue evidence="1">Muscle</tissue>
    </source>
</reference>